<dbReference type="SUPFAM" id="SSF54909">
    <property type="entry name" value="Dimeric alpha+beta barrel"/>
    <property type="match status" value="1"/>
</dbReference>
<dbReference type="Pfam" id="PF07045">
    <property type="entry name" value="DUF1330"/>
    <property type="match status" value="1"/>
</dbReference>
<evidence type="ECO:0000313" key="2">
    <source>
        <dbReference type="EMBL" id="PYC49176.1"/>
    </source>
</evidence>
<proteinExistence type="predicted"/>
<organism evidence="2 3">
    <name type="scientific">Litorivita pollutaquae</name>
    <dbReference type="NCBI Taxonomy" id="2200892"/>
    <lineage>
        <taxon>Bacteria</taxon>
        <taxon>Pseudomonadati</taxon>
        <taxon>Pseudomonadota</taxon>
        <taxon>Alphaproteobacteria</taxon>
        <taxon>Rhodobacterales</taxon>
        <taxon>Paracoccaceae</taxon>
        <taxon>Litorivita</taxon>
    </lineage>
</organism>
<dbReference type="Gene3D" id="3.30.70.100">
    <property type="match status" value="1"/>
</dbReference>
<gene>
    <name evidence="2" type="ORF">DI396_03800</name>
</gene>
<dbReference type="Proteomes" id="UP000248012">
    <property type="component" value="Unassembled WGS sequence"/>
</dbReference>
<dbReference type="InterPro" id="IPR010753">
    <property type="entry name" value="DUF1330"/>
</dbReference>
<accession>A0A2V4NVR7</accession>
<dbReference type="InterPro" id="IPR011008">
    <property type="entry name" value="Dimeric_a/b-barrel"/>
</dbReference>
<dbReference type="EMBL" id="QFVT01000002">
    <property type="protein sequence ID" value="PYC49176.1"/>
    <property type="molecule type" value="Genomic_DNA"/>
</dbReference>
<sequence length="107" mass="11591">MPALMITRLQVHDRRRFRHFQTAFIAIKPANAVVLAGDGAPSVIEGEDICNHVGVLYFPETKAAEDFLESPDFQSYSVMRTACAEAQTILVDAAGIDLDAVATAAKI</sequence>
<protein>
    <recommendedName>
        <fullName evidence="1">DUF1330 domain-containing protein</fullName>
    </recommendedName>
</protein>
<evidence type="ECO:0000313" key="3">
    <source>
        <dbReference type="Proteomes" id="UP000248012"/>
    </source>
</evidence>
<evidence type="ECO:0000259" key="1">
    <source>
        <dbReference type="Pfam" id="PF07045"/>
    </source>
</evidence>
<comment type="caution">
    <text evidence="2">The sequence shown here is derived from an EMBL/GenBank/DDBJ whole genome shotgun (WGS) entry which is preliminary data.</text>
</comment>
<dbReference type="OrthoDB" id="9806380at2"/>
<feature type="domain" description="DUF1330" evidence="1">
    <location>
        <begin position="3"/>
        <end position="93"/>
    </location>
</feature>
<keyword evidence="3" id="KW-1185">Reference proteome</keyword>
<name>A0A2V4NVR7_9RHOB</name>
<reference evidence="2 3" key="1">
    <citation type="submission" date="2018-05" db="EMBL/GenBank/DDBJ databases">
        <title>Oceanovita maritima gen. nov., sp. nov., a marine bacterium in the family Rhodobacteraceae isolated from surface seawater of Lundu port Xiamen, China.</title>
        <authorList>
            <person name="Hetharua B.H."/>
            <person name="Min D."/>
            <person name="Liao H."/>
            <person name="Tian Y."/>
        </authorList>
    </citation>
    <scope>NUCLEOTIDE SEQUENCE [LARGE SCALE GENOMIC DNA]</scope>
    <source>
        <strain evidence="2 3">FSX-11</strain>
    </source>
</reference>
<dbReference type="AlphaFoldDB" id="A0A2V4NVR7"/>